<evidence type="ECO:0000313" key="3">
    <source>
        <dbReference type="Proteomes" id="UP000248090"/>
    </source>
</evidence>
<feature type="domain" description="BioF2-like acetyltransferase" evidence="1">
    <location>
        <begin position="172"/>
        <end position="308"/>
    </location>
</feature>
<proteinExistence type="predicted"/>
<evidence type="ECO:0000313" key="2">
    <source>
        <dbReference type="EMBL" id="PXF32854.1"/>
    </source>
</evidence>
<gene>
    <name evidence="2" type="ORF">WH50_02155</name>
</gene>
<dbReference type="RefSeq" id="WP_110185821.1">
    <property type="nucleotide sequence ID" value="NZ_CP177354.1"/>
</dbReference>
<dbReference type="EMBL" id="LAPT01000006">
    <property type="protein sequence ID" value="PXF32854.1"/>
    <property type="molecule type" value="Genomic_DNA"/>
</dbReference>
<name>A0ABX5M1R4_9GAMM</name>
<comment type="caution">
    <text evidence="2">The sequence shown here is derived from an EMBL/GenBank/DDBJ whole genome shotgun (WGS) entry which is preliminary data.</text>
</comment>
<dbReference type="Pfam" id="PF13480">
    <property type="entry name" value="Acetyltransf_6"/>
    <property type="match status" value="1"/>
</dbReference>
<sequence>MTYRLQWLTSFHDTHFPTADYVSLYQYLPHATPYNHLAWLTAAEDALTADTQLAILLIWQTTQLVGCLPLIRRREQQKGLHFMVVRHLGFPMSDRIGLMLKEEAAEAAPLILTAIQQHLPYALLQLNEVTAESGEAVFRQWGQCSCYWEQRLICHAPEHAITAADREEISGDARYKLRRARKRTAALGAEIICLQPDEHSIDSILEQISQVELASWKGTEEVGVFCSDHAQWMKQAFRQLAKAGLVSVIALQHEGRYISYRIGPLDKGRIYDFNLAFHPDHAALGSGRLLLDEWIRWGLEQGVQWLDASRVSMKSNHQLHERMTNTITHYRWSFYSYRPAGIVLSLMYRLWNTYKQRKQPSTQSGSIDAH</sequence>
<dbReference type="InterPro" id="IPR038740">
    <property type="entry name" value="BioF2-like_GNAT_dom"/>
</dbReference>
<dbReference type="SUPFAM" id="SSF55729">
    <property type="entry name" value="Acyl-CoA N-acyltransferases (Nat)"/>
    <property type="match status" value="1"/>
</dbReference>
<accession>A0ABX5M1R4</accession>
<reference evidence="2 3" key="1">
    <citation type="submission" date="2015-03" db="EMBL/GenBank/DDBJ databases">
        <authorList>
            <person name="Krishnan R."/>
            <person name="Midha S."/>
            <person name="Patil P.B."/>
            <person name="Rameshkumar N."/>
        </authorList>
    </citation>
    <scope>NUCLEOTIDE SEQUENCE [LARGE SCALE GENOMIC DNA]</scope>
    <source>
        <strain evidence="2 3">L1E11</strain>
    </source>
</reference>
<dbReference type="InterPro" id="IPR016181">
    <property type="entry name" value="Acyl_CoA_acyltransferase"/>
</dbReference>
<dbReference type="Proteomes" id="UP000248090">
    <property type="component" value="Unassembled WGS sequence"/>
</dbReference>
<organism evidence="2 3">
    <name type="scientific">Pokkaliibacter plantistimulans</name>
    <dbReference type="NCBI Taxonomy" id="1635171"/>
    <lineage>
        <taxon>Bacteria</taxon>
        <taxon>Pseudomonadati</taxon>
        <taxon>Pseudomonadota</taxon>
        <taxon>Gammaproteobacteria</taxon>
        <taxon>Oceanospirillales</taxon>
        <taxon>Balneatrichaceae</taxon>
        <taxon>Pokkaliibacter</taxon>
    </lineage>
</organism>
<dbReference type="Gene3D" id="3.40.630.30">
    <property type="match status" value="1"/>
</dbReference>
<evidence type="ECO:0000259" key="1">
    <source>
        <dbReference type="Pfam" id="PF13480"/>
    </source>
</evidence>
<keyword evidence="3" id="KW-1185">Reference proteome</keyword>
<protein>
    <recommendedName>
        <fullName evidence="1">BioF2-like acetyltransferase domain-containing protein</fullName>
    </recommendedName>
</protein>